<dbReference type="AlphaFoldDB" id="A0AAV5MAB6"/>
<sequence>MFTTNRVEQLDPALIRGGRMDMHIESGLKSCSDKTNMTSADIAENLMLKTSGADAETCLKLLIQALEKTKEEQESEKKEGGYIGEEKEETGETKIEIK</sequence>
<dbReference type="Pfam" id="PF25568">
    <property type="entry name" value="AAA_lid_At3g28540"/>
    <property type="match status" value="1"/>
</dbReference>
<gene>
    <name evidence="3" type="ORF">SLEP1_g53583</name>
</gene>
<dbReference type="Proteomes" id="UP001054252">
    <property type="component" value="Unassembled WGS sequence"/>
</dbReference>
<accession>A0AAV5MAB6</accession>
<evidence type="ECO:0000256" key="1">
    <source>
        <dbReference type="SAM" id="MobiDB-lite"/>
    </source>
</evidence>
<dbReference type="InterPro" id="IPR058017">
    <property type="entry name" value="At3g28540-like_C"/>
</dbReference>
<comment type="caution">
    <text evidence="3">The sequence shown here is derived from an EMBL/GenBank/DDBJ whole genome shotgun (WGS) entry which is preliminary data.</text>
</comment>
<feature type="compositionally biased region" description="Basic and acidic residues" evidence="1">
    <location>
        <begin position="69"/>
        <end position="80"/>
    </location>
</feature>
<evidence type="ECO:0000259" key="2">
    <source>
        <dbReference type="Pfam" id="PF25568"/>
    </source>
</evidence>
<reference evidence="3 4" key="1">
    <citation type="journal article" date="2021" name="Commun. Biol.">
        <title>The genome of Shorea leprosula (Dipterocarpaceae) highlights the ecological relevance of drought in aseasonal tropical rainforests.</title>
        <authorList>
            <person name="Ng K.K.S."/>
            <person name="Kobayashi M.J."/>
            <person name="Fawcett J.A."/>
            <person name="Hatakeyama M."/>
            <person name="Paape T."/>
            <person name="Ng C.H."/>
            <person name="Ang C.C."/>
            <person name="Tnah L.H."/>
            <person name="Lee C.T."/>
            <person name="Nishiyama T."/>
            <person name="Sese J."/>
            <person name="O'Brien M.J."/>
            <person name="Copetti D."/>
            <person name="Mohd Noor M.I."/>
            <person name="Ong R.C."/>
            <person name="Putra M."/>
            <person name="Sireger I.Z."/>
            <person name="Indrioko S."/>
            <person name="Kosugi Y."/>
            <person name="Izuno A."/>
            <person name="Isagi Y."/>
            <person name="Lee S.L."/>
            <person name="Shimizu K.K."/>
        </authorList>
    </citation>
    <scope>NUCLEOTIDE SEQUENCE [LARGE SCALE GENOMIC DNA]</scope>
    <source>
        <strain evidence="3">214</strain>
    </source>
</reference>
<evidence type="ECO:0000313" key="3">
    <source>
        <dbReference type="EMBL" id="GKV46609.1"/>
    </source>
</evidence>
<name>A0AAV5MAB6_9ROSI</name>
<evidence type="ECO:0000313" key="4">
    <source>
        <dbReference type="Proteomes" id="UP001054252"/>
    </source>
</evidence>
<dbReference type="PANTHER" id="PTHR23070">
    <property type="entry name" value="BCS1 AAA-TYPE ATPASE"/>
    <property type="match status" value="1"/>
</dbReference>
<dbReference type="InterPro" id="IPR050747">
    <property type="entry name" value="Mitochondrial_chaperone_BCS1"/>
</dbReference>
<dbReference type="Gene3D" id="3.40.50.300">
    <property type="entry name" value="P-loop containing nucleotide triphosphate hydrolases"/>
    <property type="match status" value="1"/>
</dbReference>
<proteinExistence type="predicted"/>
<protein>
    <recommendedName>
        <fullName evidence="2">AAA+ ATPase At3g28540-like C-terminal domain-containing protein</fullName>
    </recommendedName>
</protein>
<feature type="domain" description="AAA+ ATPase At3g28540-like C-terminal" evidence="2">
    <location>
        <begin position="33"/>
        <end position="77"/>
    </location>
</feature>
<keyword evidence="4" id="KW-1185">Reference proteome</keyword>
<organism evidence="3 4">
    <name type="scientific">Rubroshorea leprosula</name>
    <dbReference type="NCBI Taxonomy" id="152421"/>
    <lineage>
        <taxon>Eukaryota</taxon>
        <taxon>Viridiplantae</taxon>
        <taxon>Streptophyta</taxon>
        <taxon>Embryophyta</taxon>
        <taxon>Tracheophyta</taxon>
        <taxon>Spermatophyta</taxon>
        <taxon>Magnoliopsida</taxon>
        <taxon>eudicotyledons</taxon>
        <taxon>Gunneridae</taxon>
        <taxon>Pentapetalae</taxon>
        <taxon>rosids</taxon>
        <taxon>malvids</taxon>
        <taxon>Malvales</taxon>
        <taxon>Dipterocarpaceae</taxon>
        <taxon>Rubroshorea</taxon>
    </lineage>
</organism>
<dbReference type="InterPro" id="IPR027417">
    <property type="entry name" value="P-loop_NTPase"/>
</dbReference>
<feature type="region of interest" description="Disordered" evidence="1">
    <location>
        <begin position="69"/>
        <end position="98"/>
    </location>
</feature>
<dbReference type="EMBL" id="BPVZ01000212">
    <property type="protein sequence ID" value="GKV46609.1"/>
    <property type="molecule type" value="Genomic_DNA"/>
</dbReference>